<organism evidence="4 5">
    <name type="scientific">Corynebacterium cystitidis DSM 20524</name>
    <dbReference type="NCBI Taxonomy" id="1121357"/>
    <lineage>
        <taxon>Bacteria</taxon>
        <taxon>Bacillati</taxon>
        <taxon>Actinomycetota</taxon>
        <taxon>Actinomycetes</taxon>
        <taxon>Mycobacteriales</taxon>
        <taxon>Corynebacteriaceae</taxon>
        <taxon>Corynebacterium</taxon>
    </lineage>
</organism>
<evidence type="ECO:0000259" key="3">
    <source>
        <dbReference type="PROSITE" id="PS51462"/>
    </source>
</evidence>
<dbReference type="InterPro" id="IPR015797">
    <property type="entry name" value="NUDIX_hydrolase-like_dom_sf"/>
</dbReference>
<comment type="similarity">
    <text evidence="1">Belongs to the Nudix hydrolase family.</text>
</comment>
<dbReference type="PANTHER" id="PTHR43736:SF1">
    <property type="entry name" value="DIHYDRONEOPTERIN TRIPHOSPHATE DIPHOSPHATASE"/>
    <property type="match status" value="1"/>
</dbReference>
<dbReference type="CDD" id="cd18879">
    <property type="entry name" value="NUDIX_Hydrolase"/>
    <property type="match status" value="1"/>
</dbReference>
<dbReference type="AlphaFoldDB" id="A0A1H9VPL3"/>
<evidence type="ECO:0000313" key="5">
    <source>
        <dbReference type="Proteomes" id="UP000198929"/>
    </source>
</evidence>
<protein>
    <submittedName>
        <fullName evidence="4">ADP-ribose pyrophosphatase YjhB, NUDIX family</fullName>
    </submittedName>
</protein>
<dbReference type="STRING" id="1121357.SAMN05661109_02352"/>
<dbReference type="InterPro" id="IPR000086">
    <property type="entry name" value="NUDIX_hydrolase_dom"/>
</dbReference>
<keyword evidence="2" id="KW-0378">Hydrolase</keyword>
<sequence length="175" mass="19105">MPIPEFIVETRKKIGHDPMWIPAVTAVVLRDSTDDSPWAVPEVLLVRRADNGTWTPVTGICDPGEEAHVTAVRETKEETGIQATPEALLGVGAIGPVVHNNGDQASYQSVAIRLEPEDPGAEPLVGDDESVDVGWFSIAHMPVQDPKFRLIIADAVAQRKHPQAFRPRMGFTKRS</sequence>
<dbReference type="EMBL" id="FOGQ01000013">
    <property type="protein sequence ID" value="SES23710.1"/>
    <property type="molecule type" value="Genomic_DNA"/>
</dbReference>
<proteinExistence type="inferred from homology"/>
<reference evidence="5" key="1">
    <citation type="submission" date="2016-10" db="EMBL/GenBank/DDBJ databases">
        <authorList>
            <person name="Varghese N."/>
            <person name="Submissions S."/>
        </authorList>
    </citation>
    <scope>NUCLEOTIDE SEQUENCE [LARGE SCALE GENOMIC DNA]</scope>
    <source>
        <strain evidence="5">DSM 20524</strain>
    </source>
</reference>
<keyword evidence="5" id="KW-1185">Reference proteome</keyword>
<feature type="domain" description="Nudix hydrolase" evidence="3">
    <location>
        <begin position="19"/>
        <end position="158"/>
    </location>
</feature>
<accession>A0A1H9VPL3</accession>
<dbReference type="SUPFAM" id="SSF55811">
    <property type="entry name" value="Nudix"/>
    <property type="match status" value="1"/>
</dbReference>
<evidence type="ECO:0000256" key="1">
    <source>
        <dbReference type="ARBA" id="ARBA00005582"/>
    </source>
</evidence>
<dbReference type="PANTHER" id="PTHR43736">
    <property type="entry name" value="ADP-RIBOSE PYROPHOSPHATASE"/>
    <property type="match status" value="1"/>
</dbReference>
<dbReference type="InterPro" id="IPR020084">
    <property type="entry name" value="NUDIX_hydrolase_CS"/>
</dbReference>
<dbReference type="GO" id="GO:0016787">
    <property type="term" value="F:hydrolase activity"/>
    <property type="evidence" value="ECO:0007669"/>
    <property type="project" value="UniProtKB-KW"/>
</dbReference>
<dbReference type="PROSITE" id="PS00893">
    <property type="entry name" value="NUDIX_BOX"/>
    <property type="match status" value="1"/>
</dbReference>
<evidence type="ECO:0000256" key="2">
    <source>
        <dbReference type="ARBA" id="ARBA00022801"/>
    </source>
</evidence>
<gene>
    <name evidence="4" type="ORF">SAMN05661109_02352</name>
</gene>
<evidence type="ECO:0000313" key="4">
    <source>
        <dbReference type="EMBL" id="SES23710.1"/>
    </source>
</evidence>
<dbReference type="Gene3D" id="3.90.79.10">
    <property type="entry name" value="Nucleoside Triphosphate Pyrophosphohydrolase"/>
    <property type="match status" value="1"/>
</dbReference>
<dbReference type="Proteomes" id="UP000198929">
    <property type="component" value="Unassembled WGS sequence"/>
</dbReference>
<dbReference type="Pfam" id="PF00293">
    <property type="entry name" value="NUDIX"/>
    <property type="match status" value="1"/>
</dbReference>
<dbReference type="RefSeq" id="WP_092260368.1">
    <property type="nucleotide sequence ID" value="NZ_CP047199.1"/>
</dbReference>
<name>A0A1H9VPL3_9CORY</name>
<dbReference type="PROSITE" id="PS51462">
    <property type="entry name" value="NUDIX"/>
    <property type="match status" value="1"/>
</dbReference>